<gene>
    <name evidence="2" type="ORF">V8247_01230</name>
</gene>
<name>A0ABZ2JA74_9CHLR</name>
<dbReference type="Proteomes" id="UP001375370">
    <property type="component" value="Chromosome"/>
</dbReference>
<dbReference type="InterPro" id="IPR008254">
    <property type="entry name" value="Flavodoxin/NO_synth"/>
</dbReference>
<dbReference type="PROSITE" id="PS51257">
    <property type="entry name" value="PROKAR_LIPOPROTEIN"/>
    <property type="match status" value="1"/>
</dbReference>
<dbReference type="EMBL" id="CP146612">
    <property type="protein sequence ID" value="WWX25623.1"/>
    <property type="molecule type" value="Genomic_DNA"/>
</dbReference>
<evidence type="ECO:0000313" key="2">
    <source>
        <dbReference type="EMBL" id="WWX25623.1"/>
    </source>
</evidence>
<proteinExistence type="predicted"/>
<keyword evidence="3" id="KW-1185">Reference proteome</keyword>
<organism evidence="2 3">
    <name type="scientific">Candidatus Dehalogenimonas loeffleri</name>
    <dbReference type="NCBI Taxonomy" id="3127115"/>
    <lineage>
        <taxon>Bacteria</taxon>
        <taxon>Bacillati</taxon>
        <taxon>Chloroflexota</taxon>
        <taxon>Dehalococcoidia</taxon>
        <taxon>Dehalococcoidales</taxon>
        <taxon>Dehalococcoidaceae</taxon>
        <taxon>Dehalogenimonas</taxon>
    </lineage>
</organism>
<accession>A0ABZ2JA74</accession>
<evidence type="ECO:0000313" key="3">
    <source>
        <dbReference type="Proteomes" id="UP001375370"/>
    </source>
</evidence>
<dbReference type="InterPro" id="IPR029039">
    <property type="entry name" value="Flavoprotein-like_sf"/>
</dbReference>
<dbReference type="Gene3D" id="3.40.50.360">
    <property type="match status" value="1"/>
</dbReference>
<protein>
    <submittedName>
        <fullName evidence="2">Flavodoxin</fullName>
    </submittedName>
</protein>
<dbReference type="RefSeq" id="WP_338737962.1">
    <property type="nucleotide sequence ID" value="NZ_CP146612.1"/>
</dbReference>
<reference evidence="2 3" key="1">
    <citation type="submission" date="2024-03" db="EMBL/GenBank/DDBJ databases">
        <title>A Dehalogenimonas Isolated from Estuarine Sediments Dihaloeliminates Chlorinated Alkanes.</title>
        <authorList>
            <person name="Yang Y."/>
            <person name="Wang H."/>
        </authorList>
    </citation>
    <scope>NUCLEOTIDE SEQUENCE [LARGE SCALE GENOMIC DNA]</scope>
    <source>
        <strain evidence="2 3">W</strain>
    </source>
</reference>
<dbReference type="PROSITE" id="PS50902">
    <property type="entry name" value="FLAVODOXIN_LIKE"/>
    <property type="match status" value="1"/>
</dbReference>
<evidence type="ECO:0000259" key="1">
    <source>
        <dbReference type="PROSITE" id="PS50902"/>
    </source>
</evidence>
<sequence length="145" mass="15171">MGKIVISYQSFTGSCKALAEAAAEGVAQAGGQAEVKNITETKAADLASADAFVLVTTQPFQSLAGDTKKFFETVWPAREEVKKGLTFAAIICHANEATDSAAALDKFATYLGWKKFGDWVLAAPAELEKGKISARQLGIAVAQGG</sequence>
<feature type="domain" description="Flavodoxin-like" evidence="1">
    <location>
        <begin position="4"/>
        <end position="145"/>
    </location>
</feature>
<dbReference type="SUPFAM" id="SSF52218">
    <property type="entry name" value="Flavoproteins"/>
    <property type="match status" value="1"/>
</dbReference>